<name>A0A8W8K730_MAGGI</name>
<feature type="chain" id="PRO_5042431224" evidence="2">
    <location>
        <begin position="20"/>
        <end position="199"/>
    </location>
</feature>
<keyword evidence="2" id="KW-0732">Signal</keyword>
<dbReference type="RefSeq" id="XP_011416823.2">
    <property type="nucleotide sequence ID" value="XM_011418521.4"/>
</dbReference>
<evidence type="ECO:0000313" key="4">
    <source>
        <dbReference type="Proteomes" id="UP000005408"/>
    </source>
</evidence>
<evidence type="ECO:0000256" key="1">
    <source>
        <dbReference type="SAM" id="MobiDB-lite"/>
    </source>
</evidence>
<dbReference type="OMA" id="NNIWSQY"/>
<keyword evidence="4" id="KW-1185">Reference proteome</keyword>
<dbReference type="EnsemblMetazoa" id="G22725.2">
    <property type="protein sequence ID" value="G22725.2:cds"/>
    <property type="gene ID" value="G22725"/>
</dbReference>
<dbReference type="Proteomes" id="UP000005408">
    <property type="component" value="Unassembled WGS sequence"/>
</dbReference>
<reference evidence="3" key="1">
    <citation type="submission" date="2022-08" db="UniProtKB">
        <authorList>
            <consortium name="EnsemblMetazoa"/>
        </authorList>
    </citation>
    <scope>IDENTIFICATION</scope>
    <source>
        <strain evidence="3">05x7-T-G4-1.051#20</strain>
    </source>
</reference>
<evidence type="ECO:0000313" key="3">
    <source>
        <dbReference type="EnsemblMetazoa" id="G22725.5:cds"/>
    </source>
</evidence>
<dbReference type="AlphaFoldDB" id="A0A8W8K730"/>
<dbReference type="KEGG" id="crg:105320549"/>
<feature type="region of interest" description="Disordered" evidence="1">
    <location>
        <begin position="150"/>
        <end position="176"/>
    </location>
</feature>
<feature type="compositionally biased region" description="Basic and acidic residues" evidence="1">
    <location>
        <begin position="150"/>
        <end position="162"/>
    </location>
</feature>
<proteinExistence type="predicted"/>
<feature type="region of interest" description="Disordered" evidence="1">
    <location>
        <begin position="91"/>
        <end position="129"/>
    </location>
</feature>
<dbReference type="PROSITE" id="PS51257">
    <property type="entry name" value="PROKAR_LIPOPROTEIN"/>
    <property type="match status" value="1"/>
</dbReference>
<protein>
    <submittedName>
        <fullName evidence="3">Uncharacterized protein</fullName>
    </submittedName>
</protein>
<sequence>MRINTISCLVLALVGCISGLTIRFRDPSRNAALPRRRTLTGWRSSGWASEGQRRRLIRLNNIWSQYRFPSHGSLPYSDVIGLNDFDTSTPWRQRISRPRDTNALSSLGSTGARVGDRSPSTGLQSRDRSSLYEKYGSLADYLPLPVGEKFKSSPIKDPRSNRDPLPSGPLAPEISRMREEVKAKVESGYYGQKPLYDFL</sequence>
<feature type="signal peptide" evidence="2">
    <location>
        <begin position="1"/>
        <end position="19"/>
    </location>
</feature>
<dbReference type="GeneID" id="105320549"/>
<evidence type="ECO:0000256" key="2">
    <source>
        <dbReference type="SAM" id="SignalP"/>
    </source>
</evidence>
<organism evidence="3 4">
    <name type="scientific">Magallana gigas</name>
    <name type="common">Pacific oyster</name>
    <name type="synonym">Crassostrea gigas</name>
    <dbReference type="NCBI Taxonomy" id="29159"/>
    <lineage>
        <taxon>Eukaryota</taxon>
        <taxon>Metazoa</taxon>
        <taxon>Spiralia</taxon>
        <taxon>Lophotrochozoa</taxon>
        <taxon>Mollusca</taxon>
        <taxon>Bivalvia</taxon>
        <taxon>Autobranchia</taxon>
        <taxon>Pteriomorphia</taxon>
        <taxon>Ostreida</taxon>
        <taxon>Ostreoidea</taxon>
        <taxon>Ostreidae</taxon>
        <taxon>Magallana</taxon>
    </lineage>
</organism>
<accession>A0A8W8K730</accession>
<dbReference type="OrthoDB" id="10438236at2759"/>
<dbReference type="EnsemblMetazoa" id="G22725.5">
    <property type="protein sequence ID" value="G22725.5:cds"/>
    <property type="gene ID" value="G22725"/>
</dbReference>